<gene>
    <name evidence="2" type="ORF">G7070_15940</name>
</gene>
<dbReference type="RefSeq" id="WP_166234547.1">
    <property type="nucleotide sequence ID" value="NZ_CP049865.1"/>
</dbReference>
<feature type="region of interest" description="Disordered" evidence="1">
    <location>
        <begin position="174"/>
        <end position="196"/>
    </location>
</feature>
<evidence type="ECO:0000256" key="1">
    <source>
        <dbReference type="SAM" id="MobiDB-lite"/>
    </source>
</evidence>
<accession>A0A6G7YA05</accession>
<feature type="compositionally biased region" description="Polar residues" evidence="1">
    <location>
        <begin position="108"/>
        <end position="128"/>
    </location>
</feature>
<name>A0A6G7YA05_9ACTN</name>
<evidence type="ECO:0000313" key="3">
    <source>
        <dbReference type="Proteomes" id="UP000501058"/>
    </source>
</evidence>
<proteinExistence type="predicted"/>
<dbReference type="AlphaFoldDB" id="A0A6G7YA05"/>
<keyword evidence="3" id="KW-1185">Reference proteome</keyword>
<reference evidence="2 3" key="1">
    <citation type="submission" date="2020-03" db="EMBL/GenBank/DDBJ databases">
        <title>Propioniciclava sp. nov., isolated from Hydrophilus acuminatus.</title>
        <authorList>
            <person name="Hyun D.-W."/>
            <person name="Bae J.-W."/>
        </authorList>
    </citation>
    <scope>NUCLEOTIDE SEQUENCE [LARGE SCALE GENOMIC DNA]</scope>
    <source>
        <strain evidence="2 3">HDW11</strain>
    </source>
</reference>
<evidence type="ECO:0000313" key="2">
    <source>
        <dbReference type="EMBL" id="QIK73478.1"/>
    </source>
</evidence>
<dbReference type="EMBL" id="CP049865">
    <property type="protein sequence ID" value="QIK73478.1"/>
    <property type="molecule type" value="Genomic_DNA"/>
</dbReference>
<dbReference type="KEGG" id="prv:G7070_15940"/>
<dbReference type="Proteomes" id="UP000501058">
    <property type="component" value="Chromosome"/>
</dbReference>
<sequence length="196" mass="19584">MTGVIEVTNRGARADVRAGAAGDGRALVVRAAVARGVREAVVARGEAGRVEGAAVASAVVGEFFGVGVGVPVAEAVVTGAGVGAAVGGGVVETDGAGTASDGRAASMTDGSPASTTSPRATESVNPTMPTLVVTRPPCHSPGLIMDVIPTRLNNRVPRIDEWVVAATGITRKGGYRGMFSRRDSPGGPENGPPFQR</sequence>
<feature type="region of interest" description="Disordered" evidence="1">
    <location>
        <begin position="96"/>
        <end position="130"/>
    </location>
</feature>
<protein>
    <submittedName>
        <fullName evidence="2">Uncharacterized protein</fullName>
    </submittedName>
</protein>
<organism evidence="2 3">
    <name type="scientific">Propioniciclava coleopterorum</name>
    <dbReference type="NCBI Taxonomy" id="2714937"/>
    <lineage>
        <taxon>Bacteria</taxon>
        <taxon>Bacillati</taxon>
        <taxon>Actinomycetota</taxon>
        <taxon>Actinomycetes</taxon>
        <taxon>Propionibacteriales</taxon>
        <taxon>Propionibacteriaceae</taxon>
        <taxon>Propioniciclava</taxon>
    </lineage>
</organism>